<protein>
    <submittedName>
        <fullName evidence="4">DUF1565 domain-containing protein</fullName>
    </submittedName>
</protein>
<dbReference type="EMBL" id="JAIRBA010000013">
    <property type="protein sequence ID" value="MCG2419024.1"/>
    <property type="molecule type" value="Genomic_DNA"/>
</dbReference>
<keyword evidence="5" id="KW-1185">Reference proteome</keyword>
<sequence length="519" mass="56509">MKKLFLLLLTIVVMNAQAQEDCTQIPNGNFQNWTGNDDPVNWLTTNMGDKYGTPTVGFDMRNVFKTPGKYGNGVRIKNASVLEMLKAEKPAEFAKLPASIKEQLRKSSFSGSLFTCQGNCEGATLSENEIFMRKNMFFPLSKTPGALCGYYKANLKEGDKLWILPYLAIENDMPAGGVMPGETASVITKNASDWTPFRIPLRILPDRTPVKALIQMQMVGSGFPVTPPYGMSALELAQRYPSTDGSEVFIDELCFCGEADVIDPDDPILDSIDMGTGTSGADPEDDQNNDNSEEIYIATNGNDTNSGTNSSPFATMQKALNVAQGKRLQGKPVKIIVKNGTYRQEANFNGTGNTSLPPLIIEAETSHQAIFIGSEPITENPNWQTQTQGLYMSNKGKLHPNQQPEFNIANYGNPMDTSVPALVVNGVQLKHQQGGDLRNIPNAYVYSPQLFMVNPGAASLSSAIVEVSVRKNAINVTNGGNITVKGLRLKGFPQASIPQLNEQQMPGLEGVQAVNCQYE</sequence>
<dbReference type="PANTHER" id="PTHR36453">
    <property type="entry name" value="SECRETED PROTEIN-RELATED"/>
    <property type="match status" value="1"/>
</dbReference>
<dbReference type="InterPro" id="IPR011050">
    <property type="entry name" value="Pectin_lyase_fold/virulence"/>
</dbReference>
<evidence type="ECO:0000256" key="1">
    <source>
        <dbReference type="SAM" id="MobiDB-lite"/>
    </source>
</evidence>
<evidence type="ECO:0000313" key="5">
    <source>
        <dbReference type="Proteomes" id="UP001139461"/>
    </source>
</evidence>
<feature type="signal peptide" evidence="2">
    <location>
        <begin position="1"/>
        <end position="18"/>
    </location>
</feature>
<dbReference type="RefSeq" id="WP_237602813.1">
    <property type="nucleotide sequence ID" value="NZ_JAIRBA010000013.1"/>
</dbReference>
<dbReference type="InterPro" id="IPR012334">
    <property type="entry name" value="Pectin_lyas_fold"/>
</dbReference>
<evidence type="ECO:0000256" key="2">
    <source>
        <dbReference type="SAM" id="SignalP"/>
    </source>
</evidence>
<evidence type="ECO:0000259" key="3">
    <source>
        <dbReference type="Pfam" id="PF07602"/>
    </source>
</evidence>
<dbReference type="Gene3D" id="2.160.20.10">
    <property type="entry name" value="Single-stranded right-handed beta-helix, Pectin lyase-like"/>
    <property type="match status" value="1"/>
</dbReference>
<dbReference type="SUPFAM" id="SSF51126">
    <property type="entry name" value="Pectin lyase-like"/>
    <property type="match status" value="1"/>
</dbReference>
<organism evidence="4 5">
    <name type="scientific">Aequorivita vitellina</name>
    <dbReference type="NCBI Taxonomy" id="2874475"/>
    <lineage>
        <taxon>Bacteria</taxon>
        <taxon>Pseudomonadati</taxon>
        <taxon>Bacteroidota</taxon>
        <taxon>Flavobacteriia</taxon>
        <taxon>Flavobacteriales</taxon>
        <taxon>Flavobacteriaceae</taxon>
        <taxon>Aequorivita</taxon>
    </lineage>
</organism>
<feature type="compositionally biased region" description="Acidic residues" evidence="1">
    <location>
        <begin position="282"/>
        <end position="291"/>
    </location>
</feature>
<keyword evidence="2" id="KW-0732">Signal</keyword>
<dbReference type="Proteomes" id="UP001139461">
    <property type="component" value="Unassembled WGS sequence"/>
</dbReference>
<proteinExistence type="predicted"/>
<feature type="chain" id="PRO_5040837747" evidence="2">
    <location>
        <begin position="19"/>
        <end position="519"/>
    </location>
</feature>
<evidence type="ECO:0000313" key="4">
    <source>
        <dbReference type="EMBL" id="MCG2419024.1"/>
    </source>
</evidence>
<dbReference type="AlphaFoldDB" id="A0A9X1QYQ9"/>
<name>A0A9X1QYQ9_9FLAO</name>
<feature type="domain" description="DUF1565" evidence="3">
    <location>
        <begin position="300"/>
        <end position="345"/>
    </location>
</feature>
<feature type="region of interest" description="Disordered" evidence="1">
    <location>
        <begin position="268"/>
        <end position="291"/>
    </location>
</feature>
<dbReference type="InterPro" id="IPR011459">
    <property type="entry name" value="DUF1565"/>
</dbReference>
<reference evidence="4" key="1">
    <citation type="submission" date="2021-09" db="EMBL/GenBank/DDBJ databases">
        <title>Genome of Aequorivita sp. strain F47161.</title>
        <authorList>
            <person name="Wang Y."/>
        </authorList>
    </citation>
    <scope>NUCLEOTIDE SEQUENCE</scope>
    <source>
        <strain evidence="4">F47161</strain>
    </source>
</reference>
<dbReference type="PANTHER" id="PTHR36453:SF1">
    <property type="entry name" value="RIGHT HANDED BETA HELIX DOMAIN-CONTAINING PROTEIN"/>
    <property type="match status" value="1"/>
</dbReference>
<accession>A0A9X1QYQ9</accession>
<comment type="caution">
    <text evidence="4">The sequence shown here is derived from an EMBL/GenBank/DDBJ whole genome shotgun (WGS) entry which is preliminary data.</text>
</comment>
<dbReference type="Pfam" id="PF07602">
    <property type="entry name" value="DUF1565"/>
    <property type="match status" value="1"/>
</dbReference>
<gene>
    <name evidence="4" type="ORF">K8089_08305</name>
</gene>